<dbReference type="STRING" id="1302272.FC96_GL001342"/>
<accession>A0A0R1HRB1</accession>
<keyword evidence="2" id="KW-1185">Reference proteome</keyword>
<name>A0A0R1HRB1_9LACO</name>
<reference evidence="1 2" key="1">
    <citation type="journal article" date="2015" name="Genome Announc.">
        <title>Expanding the biotechnology potential of lactobacilli through comparative genomics of 213 strains and associated genera.</title>
        <authorList>
            <person name="Sun Z."/>
            <person name="Harris H.M."/>
            <person name="McCann A."/>
            <person name="Guo C."/>
            <person name="Argimon S."/>
            <person name="Zhang W."/>
            <person name="Yang X."/>
            <person name="Jeffery I.B."/>
            <person name="Cooney J.C."/>
            <person name="Kagawa T.F."/>
            <person name="Liu W."/>
            <person name="Song Y."/>
            <person name="Salvetti E."/>
            <person name="Wrobel A."/>
            <person name="Rasinkangas P."/>
            <person name="Parkhill J."/>
            <person name="Rea M.C."/>
            <person name="O'Sullivan O."/>
            <person name="Ritari J."/>
            <person name="Douillard F.P."/>
            <person name="Paul Ross R."/>
            <person name="Yang R."/>
            <person name="Briner A.E."/>
            <person name="Felis G.E."/>
            <person name="de Vos W.M."/>
            <person name="Barrangou R."/>
            <person name="Klaenhammer T.R."/>
            <person name="Caufield P.W."/>
            <person name="Cui Y."/>
            <person name="Zhang H."/>
            <person name="O'Toole P.W."/>
        </authorList>
    </citation>
    <scope>NUCLEOTIDE SEQUENCE [LARGE SCALE GENOMIC DNA]</scope>
    <source>
        <strain evidence="1 2">JCM 15530</strain>
    </source>
</reference>
<gene>
    <name evidence="1" type="ORF">FC96_GL001342</name>
</gene>
<comment type="caution">
    <text evidence="1">The sequence shown here is derived from an EMBL/GenBank/DDBJ whole genome shotgun (WGS) entry which is preliminary data.</text>
</comment>
<evidence type="ECO:0000313" key="2">
    <source>
        <dbReference type="Proteomes" id="UP000050911"/>
    </source>
</evidence>
<dbReference type="PATRIC" id="fig|1302272.5.peg.1350"/>
<dbReference type="Proteomes" id="UP000050911">
    <property type="component" value="Unassembled WGS sequence"/>
</dbReference>
<organism evidence="1 2">
    <name type="scientific">Secundilactobacillus kimchicus JCM 15530</name>
    <dbReference type="NCBI Taxonomy" id="1302272"/>
    <lineage>
        <taxon>Bacteria</taxon>
        <taxon>Bacillati</taxon>
        <taxon>Bacillota</taxon>
        <taxon>Bacilli</taxon>
        <taxon>Lactobacillales</taxon>
        <taxon>Lactobacillaceae</taxon>
        <taxon>Secundilactobacillus</taxon>
    </lineage>
</organism>
<protein>
    <submittedName>
        <fullName evidence="1">Uncharacterized protein</fullName>
    </submittedName>
</protein>
<evidence type="ECO:0000313" key="1">
    <source>
        <dbReference type="EMBL" id="KRK49016.1"/>
    </source>
</evidence>
<sequence length="84" mass="9435">MKAFDGTFSTQAGLASRISFLSGKLEIKDCDVGRVVDLAAEFGRKQMFLQYVEKYDPFNNAEIWSVRKELNSIVDQLNGLLGNE</sequence>
<dbReference type="AlphaFoldDB" id="A0A0R1HRB1"/>
<proteinExistence type="predicted"/>
<dbReference type="RefSeq" id="WP_055679888.1">
    <property type="nucleotide sequence ID" value="NZ_AZCX01000002.1"/>
</dbReference>
<dbReference type="EMBL" id="AZCX01000002">
    <property type="protein sequence ID" value="KRK49016.1"/>
    <property type="molecule type" value="Genomic_DNA"/>
</dbReference>